<gene>
    <name evidence="1" type="ORF">GF359_04850</name>
</gene>
<evidence type="ECO:0000313" key="2">
    <source>
        <dbReference type="Proteomes" id="UP000630660"/>
    </source>
</evidence>
<accession>A0A9D5K9C4</accession>
<proteinExistence type="predicted"/>
<name>A0A9D5K9C4_UNCW3</name>
<organism evidence="1 2">
    <name type="scientific">candidate division WOR-3 bacterium</name>
    <dbReference type="NCBI Taxonomy" id="2052148"/>
    <lineage>
        <taxon>Bacteria</taxon>
        <taxon>Bacteria division WOR-3</taxon>
    </lineage>
</organism>
<comment type="caution">
    <text evidence="1">The sequence shown here is derived from an EMBL/GenBank/DDBJ whole genome shotgun (WGS) entry which is preliminary data.</text>
</comment>
<dbReference type="AlphaFoldDB" id="A0A9D5K9C4"/>
<evidence type="ECO:0000313" key="1">
    <source>
        <dbReference type="EMBL" id="MBD3364524.1"/>
    </source>
</evidence>
<sequence length="115" mass="13543">MENFSVRVEHCPKCHSHKTENLVRVQPCKPVRVYVRCAECGTFVARYTLERYTSDKTYESLLSFLRRHGHSICSRNSAHEVDGFSAEVQREFAETADTPRSDDKRLDELIWEHRR</sequence>
<reference evidence="1" key="1">
    <citation type="submission" date="2019-11" db="EMBL/GenBank/DDBJ databases">
        <title>Microbial mats filling the niche in hypersaline microbial mats.</title>
        <authorList>
            <person name="Wong H.L."/>
            <person name="Macleod F.I."/>
            <person name="White R.A. III"/>
            <person name="Burns B.P."/>
        </authorList>
    </citation>
    <scope>NUCLEOTIDE SEQUENCE</scope>
    <source>
        <strain evidence="1">Bin_327</strain>
    </source>
</reference>
<dbReference type="EMBL" id="WJKJ01000157">
    <property type="protein sequence ID" value="MBD3364524.1"/>
    <property type="molecule type" value="Genomic_DNA"/>
</dbReference>
<dbReference type="Proteomes" id="UP000630660">
    <property type="component" value="Unassembled WGS sequence"/>
</dbReference>
<protein>
    <submittedName>
        <fullName evidence="1">Uncharacterized protein</fullName>
    </submittedName>
</protein>